<evidence type="ECO:0000313" key="2">
    <source>
        <dbReference type="Proteomes" id="UP001432128"/>
    </source>
</evidence>
<name>A0AAU4JYQ1_9NOCA</name>
<dbReference type="Gene3D" id="3.40.50.1000">
    <property type="entry name" value="HAD superfamily/HAD-like"/>
    <property type="match status" value="1"/>
</dbReference>
<dbReference type="Pfam" id="PF00702">
    <property type="entry name" value="Hydrolase"/>
    <property type="match status" value="1"/>
</dbReference>
<dbReference type="EMBL" id="CP108021">
    <property type="protein sequence ID" value="WUM18901.1"/>
    <property type="molecule type" value="Genomic_DNA"/>
</dbReference>
<dbReference type="Gene3D" id="1.10.150.240">
    <property type="entry name" value="Putative phosphatase, domain 2"/>
    <property type="match status" value="1"/>
</dbReference>
<dbReference type="InterPro" id="IPR036412">
    <property type="entry name" value="HAD-like_sf"/>
</dbReference>
<dbReference type="InterPro" id="IPR023198">
    <property type="entry name" value="PGP-like_dom2"/>
</dbReference>
<dbReference type="InterPro" id="IPR023214">
    <property type="entry name" value="HAD_sf"/>
</dbReference>
<dbReference type="RefSeq" id="WP_328856476.1">
    <property type="nucleotide sequence ID" value="NZ_CP108021.1"/>
</dbReference>
<dbReference type="PANTHER" id="PTHR47829:SF1">
    <property type="entry name" value="HAD FAMILY PHOSPHATASE"/>
    <property type="match status" value="1"/>
</dbReference>
<evidence type="ECO:0000313" key="1">
    <source>
        <dbReference type="EMBL" id="WUM18901.1"/>
    </source>
</evidence>
<dbReference type="NCBIfam" id="TIGR01509">
    <property type="entry name" value="HAD-SF-IA-v3"/>
    <property type="match status" value="1"/>
</dbReference>
<dbReference type="AlphaFoldDB" id="A0AAU4JYQ1"/>
<dbReference type="PANTHER" id="PTHR47829">
    <property type="entry name" value="HYDROLASE, PUTATIVE (AFU_ORTHOLOGUE AFUA_1G12880)-RELATED"/>
    <property type="match status" value="1"/>
</dbReference>
<protein>
    <submittedName>
        <fullName evidence="1">HAD family phosphatase</fullName>
    </submittedName>
</protein>
<sequence length="233" mass="25499">MSAAADRTTPGGRTPFVWFDFGGVLSPPLDELFERYEQNTGIPVAVLQRAIATVGAQYGLPPLAPIELALLDERSWVGRLHDVIRTERPDLDLSRSEPDFGRQWFAGHRVNSGVRDLALELIGDGVRVGILSNNVVEWEPYWRPMVGLDDVVTDLVDSCRVGVRKPDPEIFTLAARRNDVDPRDCILVDDLAENCRAAVDTGWTAIRFVDTTSAVEAVRTAVAAHAAAVDPVG</sequence>
<accession>A0AAU4JYQ1</accession>
<gene>
    <name evidence="1" type="ORF">OG579_14340</name>
</gene>
<dbReference type="Proteomes" id="UP001432128">
    <property type="component" value="Chromosome"/>
</dbReference>
<dbReference type="InterPro" id="IPR006439">
    <property type="entry name" value="HAD-SF_hydro_IA"/>
</dbReference>
<reference evidence="1 2" key="1">
    <citation type="submission" date="2022-10" db="EMBL/GenBank/DDBJ databases">
        <title>The complete genomes of actinobacterial strains from the NBC collection.</title>
        <authorList>
            <person name="Joergensen T.S."/>
            <person name="Alvarez Arevalo M."/>
            <person name="Sterndorff E.B."/>
            <person name="Faurdal D."/>
            <person name="Vuksanovic O."/>
            <person name="Mourched A.-S."/>
            <person name="Charusanti P."/>
            <person name="Shaw S."/>
            <person name="Blin K."/>
            <person name="Weber T."/>
        </authorList>
    </citation>
    <scope>NUCLEOTIDE SEQUENCE [LARGE SCALE GENOMIC DNA]</scope>
    <source>
        <strain evidence="1 2">NBC_00319</strain>
    </source>
</reference>
<dbReference type="InterPro" id="IPR052898">
    <property type="entry name" value="ACAD10-like"/>
</dbReference>
<dbReference type="CDD" id="cd02603">
    <property type="entry name" value="HAD_sEH-N_like"/>
    <property type="match status" value="1"/>
</dbReference>
<organism evidence="1 2">
    <name type="scientific">Williamsia herbipolensis</name>
    <dbReference type="NCBI Taxonomy" id="1603258"/>
    <lineage>
        <taxon>Bacteria</taxon>
        <taxon>Bacillati</taxon>
        <taxon>Actinomycetota</taxon>
        <taxon>Actinomycetes</taxon>
        <taxon>Mycobacteriales</taxon>
        <taxon>Nocardiaceae</taxon>
        <taxon>Williamsia</taxon>
    </lineage>
</organism>
<dbReference type="SUPFAM" id="SSF56784">
    <property type="entry name" value="HAD-like"/>
    <property type="match status" value="1"/>
</dbReference>
<keyword evidence="2" id="KW-1185">Reference proteome</keyword>
<dbReference type="KEGG" id="whr:OG579_14340"/>
<proteinExistence type="predicted"/>